<dbReference type="Gramene" id="Jr16_12470_p1">
    <property type="protein sequence ID" value="cds.Jr16_12470_p1"/>
    <property type="gene ID" value="Jr16_12470"/>
</dbReference>
<feature type="region of interest" description="Disordered" evidence="1">
    <location>
        <begin position="946"/>
        <end position="965"/>
    </location>
</feature>
<organism evidence="2 3">
    <name type="scientific">Juglans regia</name>
    <name type="common">English walnut</name>
    <dbReference type="NCBI Taxonomy" id="51240"/>
    <lineage>
        <taxon>Eukaryota</taxon>
        <taxon>Viridiplantae</taxon>
        <taxon>Streptophyta</taxon>
        <taxon>Embryophyta</taxon>
        <taxon>Tracheophyta</taxon>
        <taxon>Spermatophyta</taxon>
        <taxon>Magnoliopsida</taxon>
        <taxon>eudicotyledons</taxon>
        <taxon>Gunneridae</taxon>
        <taxon>Pentapetalae</taxon>
        <taxon>rosids</taxon>
        <taxon>fabids</taxon>
        <taxon>Fagales</taxon>
        <taxon>Juglandaceae</taxon>
        <taxon>Juglans</taxon>
    </lineage>
</organism>
<feature type="region of interest" description="Disordered" evidence="1">
    <location>
        <begin position="1053"/>
        <end position="1082"/>
    </location>
</feature>
<feature type="compositionally biased region" description="Low complexity" evidence="1">
    <location>
        <begin position="1024"/>
        <end position="1036"/>
    </location>
</feature>
<dbReference type="AlphaFoldDB" id="A0A2I4ENM8"/>
<feature type="region of interest" description="Disordered" evidence="1">
    <location>
        <begin position="1001"/>
        <end position="1038"/>
    </location>
</feature>
<name>A0A2I4ENM8_JUGRE</name>
<dbReference type="Pfam" id="PF05904">
    <property type="entry name" value="DUF863"/>
    <property type="match status" value="1"/>
</dbReference>
<dbReference type="STRING" id="51240.A0A2I4ENM8"/>
<feature type="region of interest" description="Disordered" evidence="1">
    <location>
        <begin position="502"/>
        <end position="523"/>
    </location>
</feature>
<dbReference type="OrthoDB" id="630817at2759"/>
<dbReference type="KEGG" id="jre:108991284"/>
<dbReference type="FunCoup" id="A0A2I4ENM8">
    <property type="interactions" value="1604"/>
</dbReference>
<feature type="region of interest" description="Disordered" evidence="1">
    <location>
        <begin position="157"/>
        <end position="180"/>
    </location>
</feature>
<dbReference type="PANTHER" id="PTHR33167:SF4">
    <property type="entry name" value="TRANSCRIPTION FACTOR, PUTATIVE (DUF863)-RELATED"/>
    <property type="match status" value="1"/>
</dbReference>
<proteinExistence type="predicted"/>
<evidence type="ECO:0000313" key="3">
    <source>
        <dbReference type="RefSeq" id="XP_018821005.2"/>
    </source>
</evidence>
<dbReference type="InterPro" id="IPR008581">
    <property type="entry name" value="DUF863_pln"/>
</dbReference>
<evidence type="ECO:0000313" key="2">
    <source>
        <dbReference type="Proteomes" id="UP000235220"/>
    </source>
</evidence>
<dbReference type="RefSeq" id="XP_018821005.2">
    <property type="nucleotide sequence ID" value="XM_018965460.2"/>
</dbReference>
<feature type="compositionally biased region" description="Polar residues" evidence="1">
    <location>
        <begin position="157"/>
        <end position="175"/>
    </location>
</feature>
<evidence type="ECO:0000256" key="1">
    <source>
        <dbReference type="SAM" id="MobiDB-lite"/>
    </source>
</evidence>
<keyword evidence="2" id="KW-1185">Reference proteome</keyword>
<sequence length="1082" mass="119583">MGTKVHCKSYLPGFYPMRDLNENSNSCSWPYYGDKTMVNGQYYNAFLPRAATDLYPGYDKDVVKQTILKHEETFRTQVYELHRLYRIQKDLMDEFKRKELHKNVMPVETLFSSSPLASQITSGDAQKWYIPSFPPEKSVSARPFVSGVEDIHSPLSSMKGNGTQVGPFPSQNGGSSKDLEVLDSRPTKVRRKLIDLQLPADEYIDTEEGEQFSEEKASSMSSHHSNINHTVATDNGVKLFLGDGGKSGFQGDALKPDMCLESRNGLADLNEPIQAEETNASGHVDLLGQVVSYRETRGLDLSAKPNLQFQSLPKGISLNSYHGSDNGTRNSWHLESSGNGKGWFDHVLEAGHSKSDLKSGSQVLQPEVSSQPMQVLLKVHEPSAYHLTDQSKIGLWNERTVCASETPDRSHEISSNKHLGSMVTSHMPSPYPIVPSSDLAKSWSHSVSSWEKQGSSLSQKSISGQKQPCLNSSAASLSKSCQSSVQSNGFFGDAWHLKSNSSCNPGSGNEAPNRNGFYQGSSSGSKELSVHLPSISYDYLNCVNDPNRAPDQFSNNSFVKYSKGSDYMDMKSVKDECLNVVLPNHSSNKVAPRQGFEIIDGGQKHEDHLSVLPWLRPKPSSKNETSNVGRVLNTEELSFLQSSPSQVSNKKEMEKGINHIFPPNIKLVSCSNDVEIKRIEIGDYPTNRKILGFPIFEKSHISENESCSFTSPSMSLPLPLKGEVVENNRKNRDLDMNLPCEPAVPDFGQTAEVFVKDKKTDANVSIFRHNIDLNSCISDDEASLLPSIPSTNVKITAGIDLEAPVVAETKEDATHGDAAEKQHDAPLQLEQHNIEHPQDELMMVAAEAIISISTSGLLDQFNNVTCNPSAATMTDHLNWFAEIVSSYGQDIEGKSDAVLRVKDGDDNEEEGSDYFELMTLKLMETKEEDYMPKPLVPESLKLEETGTTVLPNRPRKGQARRGRQRRDFQRDILPGLASLSRHEVTEDLQTFGGLMRATGHSWHSGLTRRSSTRNGCGRGRRRSAASSSPTMPTSPACTPLIQQLNNTEVGLEDRSLAGWGKTTRRPRRQRCPAGNHALIPLT</sequence>
<dbReference type="Proteomes" id="UP000235220">
    <property type="component" value="Chromosome 16"/>
</dbReference>
<feature type="compositionally biased region" description="Basic residues" evidence="1">
    <location>
        <begin position="953"/>
        <end position="964"/>
    </location>
</feature>
<dbReference type="GeneID" id="108991284"/>
<protein>
    <submittedName>
        <fullName evidence="3">Uncharacterized protein LOC108991284</fullName>
    </submittedName>
</protein>
<dbReference type="PANTHER" id="PTHR33167">
    <property type="entry name" value="TRANSCRIPTION FACTOR, PUTATIVE (DUF863)-RELATED"/>
    <property type="match status" value="1"/>
</dbReference>
<accession>A0A2I4ENM8</accession>
<gene>
    <name evidence="3" type="primary">LOC108991284</name>
</gene>
<reference evidence="3" key="1">
    <citation type="submission" date="2025-08" db="UniProtKB">
        <authorList>
            <consortium name="RefSeq"/>
        </authorList>
    </citation>
    <scope>IDENTIFICATION</scope>
    <source>
        <tissue evidence="3">Leaves</tissue>
    </source>
</reference>